<dbReference type="Gene3D" id="1.10.760.10">
    <property type="entry name" value="Cytochrome c-like domain"/>
    <property type="match status" value="2"/>
</dbReference>
<dbReference type="GO" id="GO:0020037">
    <property type="term" value="F:heme binding"/>
    <property type="evidence" value="ECO:0007669"/>
    <property type="project" value="InterPro"/>
</dbReference>
<keyword evidence="9" id="KW-1185">Reference proteome</keyword>
<gene>
    <name evidence="8" type="ORF">GN331_04220</name>
</gene>
<dbReference type="AlphaFoldDB" id="A0A7C9I427"/>
<reference evidence="8 9" key="1">
    <citation type="submission" date="2019-12" db="EMBL/GenBank/DDBJ databases">
        <authorList>
            <person name="Xu J."/>
        </authorList>
    </citation>
    <scope>NUCLEOTIDE SEQUENCE [LARGE SCALE GENOMIC DNA]</scope>
    <source>
        <strain evidence="8 9">HX-5-24</strain>
    </source>
</reference>
<evidence type="ECO:0000256" key="3">
    <source>
        <dbReference type="ARBA" id="ARBA00022723"/>
    </source>
</evidence>
<dbReference type="InterPro" id="IPR036909">
    <property type="entry name" value="Cyt_c-like_dom_sf"/>
</dbReference>
<dbReference type="InterPro" id="IPR051811">
    <property type="entry name" value="Cytochrome_c550/c551-like"/>
</dbReference>
<comment type="caution">
    <text evidence="8">The sequence shown here is derived from an EMBL/GenBank/DDBJ whole genome shotgun (WGS) entry which is preliminary data.</text>
</comment>
<accession>A0A7C9I427</accession>
<dbReference type="PANTHER" id="PTHR37823">
    <property type="entry name" value="CYTOCHROME C-553-LIKE"/>
    <property type="match status" value="1"/>
</dbReference>
<protein>
    <submittedName>
        <fullName evidence="8">C-type cytochrome</fullName>
    </submittedName>
</protein>
<sequence length="274" mass="29441">MLRLLGRTLIGLAALVAITLTGIYIETARRLDVAPWTPTAPLQQGDVAEGARLAKVMGCRGCHTDTLRGEDFVEEPHVFKLVAPNLTQARAKYDDAAWQRLFRTGAKANGALAVGMPVKAFQRLTDREVADLVAYVRSVPEVDHPGLGSTTLYPLARIGLLTGKFKLEDIAGDPPESATILAQRATPVRGEHIARTACGECHGMNFEGGDRPAAPPLIVAKGYDAEKFTRLMRTGITAAGTESASGLMTEVARGRFVALTDAEISELHAYLHSR</sequence>
<keyword evidence="4" id="KW-0249">Electron transport</keyword>
<keyword evidence="3 6" id="KW-0479">Metal-binding</keyword>
<dbReference type="EMBL" id="WOXT01000001">
    <property type="protein sequence ID" value="MUV13409.1"/>
    <property type="molecule type" value="Genomic_DNA"/>
</dbReference>
<evidence type="ECO:0000256" key="4">
    <source>
        <dbReference type="ARBA" id="ARBA00022982"/>
    </source>
</evidence>
<keyword evidence="5 6" id="KW-0408">Iron</keyword>
<feature type="domain" description="Cytochrome c" evidence="7">
    <location>
        <begin position="45"/>
        <end position="140"/>
    </location>
</feature>
<name>A0A7C9I427_9GAMM</name>
<dbReference type="InterPro" id="IPR009056">
    <property type="entry name" value="Cyt_c-like_dom"/>
</dbReference>
<evidence type="ECO:0000256" key="5">
    <source>
        <dbReference type="ARBA" id="ARBA00023004"/>
    </source>
</evidence>
<evidence type="ECO:0000256" key="1">
    <source>
        <dbReference type="ARBA" id="ARBA00022448"/>
    </source>
</evidence>
<evidence type="ECO:0000256" key="6">
    <source>
        <dbReference type="PROSITE-ProRule" id="PRU00433"/>
    </source>
</evidence>
<evidence type="ECO:0000313" key="8">
    <source>
        <dbReference type="EMBL" id="MUV13409.1"/>
    </source>
</evidence>
<feature type="domain" description="Cytochrome c" evidence="7">
    <location>
        <begin position="185"/>
        <end position="274"/>
    </location>
</feature>
<organism evidence="8 9">
    <name type="scientific">Noviluteimonas gilva</name>
    <dbReference type="NCBI Taxonomy" id="2682097"/>
    <lineage>
        <taxon>Bacteria</taxon>
        <taxon>Pseudomonadati</taxon>
        <taxon>Pseudomonadota</taxon>
        <taxon>Gammaproteobacteria</taxon>
        <taxon>Lysobacterales</taxon>
        <taxon>Lysobacteraceae</taxon>
        <taxon>Noviluteimonas</taxon>
    </lineage>
</organism>
<dbReference type="GO" id="GO:0009055">
    <property type="term" value="F:electron transfer activity"/>
    <property type="evidence" value="ECO:0007669"/>
    <property type="project" value="InterPro"/>
</dbReference>
<keyword evidence="1" id="KW-0813">Transport</keyword>
<dbReference type="RefSeq" id="WP_156640579.1">
    <property type="nucleotide sequence ID" value="NZ_WOXT01000001.1"/>
</dbReference>
<dbReference type="Proteomes" id="UP000479692">
    <property type="component" value="Unassembled WGS sequence"/>
</dbReference>
<evidence type="ECO:0000256" key="2">
    <source>
        <dbReference type="ARBA" id="ARBA00022617"/>
    </source>
</evidence>
<proteinExistence type="predicted"/>
<dbReference type="Pfam" id="PF00034">
    <property type="entry name" value="Cytochrom_C"/>
    <property type="match status" value="2"/>
</dbReference>
<dbReference type="SUPFAM" id="SSF46626">
    <property type="entry name" value="Cytochrome c"/>
    <property type="match status" value="2"/>
</dbReference>
<keyword evidence="2 6" id="KW-0349">Heme</keyword>
<dbReference type="GO" id="GO:0046872">
    <property type="term" value="F:metal ion binding"/>
    <property type="evidence" value="ECO:0007669"/>
    <property type="project" value="UniProtKB-KW"/>
</dbReference>
<evidence type="ECO:0000313" key="9">
    <source>
        <dbReference type="Proteomes" id="UP000479692"/>
    </source>
</evidence>
<evidence type="ECO:0000259" key="7">
    <source>
        <dbReference type="PROSITE" id="PS51007"/>
    </source>
</evidence>
<dbReference type="PROSITE" id="PS51007">
    <property type="entry name" value="CYTC"/>
    <property type="match status" value="2"/>
</dbReference>